<accession>A0ACB8YP12</accession>
<evidence type="ECO:0000313" key="2">
    <source>
        <dbReference type="Proteomes" id="UP001056120"/>
    </source>
</evidence>
<dbReference type="Proteomes" id="UP001056120">
    <property type="component" value="Linkage Group LG27"/>
</dbReference>
<dbReference type="EMBL" id="CM042044">
    <property type="protein sequence ID" value="KAI3687201.1"/>
    <property type="molecule type" value="Genomic_DNA"/>
</dbReference>
<proteinExistence type="predicted"/>
<organism evidence="1 2">
    <name type="scientific">Smallanthus sonchifolius</name>
    <dbReference type="NCBI Taxonomy" id="185202"/>
    <lineage>
        <taxon>Eukaryota</taxon>
        <taxon>Viridiplantae</taxon>
        <taxon>Streptophyta</taxon>
        <taxon>Embryophyta</taxon>
        <taxon>Tracheophyta</taxon>
        <taxon>Spermatophyta</taxon>
        <taxon>Magnoliopsida</taxon>
        <taxon>eudicotyledons</taxon>
        <taxon>Gunneridae</taxon>
        <taxon>Pentapetalae</taxon>
        <taxon>asterids</taxon>
        <taxon>campanulids</taxon>
        <taxon>Asterales</taxon>
        <taxon>Asteraceae</taxon>
        <taxon>Asteroideae</taxon>
        <taxon>Heliantheae alliance</taxon>
        <taxon>Millerieae</taxon>
        <taxon>Smallanthus</taxon>
    </lineage>
</organism>
<name>A0ACB8YP12_9ASTR</name>
<comment type="caution">
    <text evidence="1">The sequence shown here is derived from an EMBL/GenBank/DDBJ whole genome shotgun (WGS) entry which is preliminary data.</text>
</comment>
<reference evidence="1 2" key="2">
    <citation type="journal article" date="2022" name="Mol. Ecol. Resour.">
        <title>The genomes of chicory, endive, great burdock and yacon provide insights into Asteraceae paleo-polyploidization history and plant inulin production.</title>
        <authorList>
            <person name="Fan W."/>
            <person name="Wang S."/>
            <person name="Wang H."/>
            <person name="Wang A."/>
            <person name="Jiang F."/>
            <person name="Liu H."/>
            <person name="Zhao H."/>
            <person name="Xu D."/>
            <person name="Zhang Y."/>
        </authorList>
    </citation>
    <scope>NUCLEOTIDE SEQUENCE [LARGE SCALE GENOMIC DNA]</scope>
    <source>
        <strain evidence="2">cv. Yunnan</strain>
        <tissue evidence="1">Leaves</tissue>
    </source>
</reference>
<keyword evidence="2" id="KW-1185">Reference proteome</keyword>
<sequence length="386" mass="42611">MDGIPTKLAHYVVDKFNPDEMEIMLPCGSIKIDSEVIHQLLGLPKGGVSFSSLVELDIIDEGVSRRKNWYPGRQMLEIQGGGFGVGPLKAMSSHNDIECDEDTPVVDQMKYPEDAEILSLKEKYENMHEEKTLWQTITKKDIIIAKDQISSVLKGVNLEKGESSSNEEIEEQDQETGGNMQIGESEENVKIGKTDMMESYICGVENEQLELGESCVSPCISQYKKIKSDCEGREYEASEESVKDQRGGGELTGFVAMLNEAVNLSIEEEDVAKKDETTSAMAAIPVTVINVTDIQTVNSGGSKSIVDNILVDQEACGKKDNEKGKVVITTGKEEVITTDNKMGKIIAELESKRKNPLREKAITIYEKSPYQLRGVDLNAGVTKEEE</sequence>
<evidence type="ECO:0000313" key="1">
    <source>
        <dbReference type="EMBL" id="KAI3687201.1"/>
    </source>
</evidence>
<protein>
    <submittedName>
        <fullName evidence="1">Uncharacterized protein</fullName>
    </submittedName>
</protein>
<gene>
    <name evidence="1" type="ORF">L1987_80895</name>
</gene>
<reference evidence="2" key="1">
    <citation type="journal article" date="2022" name="Mol. Ecol. Resour.">
        <title>The genomes of chicory, endive, great burdock and yacon provide insights into Asteraceae palaeo-polyploidization history and plant inulin production.</title>
        <authorList>
            <person name="Fan W."/>
            <person name="Wang S."/>
            <person name="Wang H."/>
            <person name="Wang A."/>
            <person name="Jiang F."/>
            <person name="Liu H."/>
            <person name="Zhao H."/>
            <person name="Xu D."/>
            <person name="Zhang Y."/>
        </authorList>
    </citation>
    <scope>NUCLEOTIDE SEQUENCE [LARGE SCALE GENOMIC DNA]</scope>
    <source>
        <strain evidence="2">cv. Yunnan</strain>
    </source>
</reference>